<dbReference type="PANTHER" id="PTHR43302:SF5">
    <property type="entry name" value="TRANSPORTER ARSB-RELATED"/>
    <property type="match status" value="1"/>
</dbReference>
<feature type="transmembrane region" description="Helical" evidence="6">
    <location>
        <begin position="316"/>
        <end position="334"/>
    </location>
</feature>
<dbReference type="GO" id="GO:0005886">
    <property type="term" value="C:plasma membrane"/>
    <property type="evidence" value="ECO:0007669"/>
    <property type="project" value="UniProtKB-SubCell"/>
</dbReference>
<evidence type="ECO:0000256" key="1">
    <source>
        <dbReference type="ARBA" id="ARBA00004651"/>
    </source>
</evidence>
<feature type="transmembrane region" description="Helical" evidence="6">
    <location>
        <begin position="401"/>
        <end position="423"/>
    </location>
</feature>
<keyword evidence="4 6" id="KW-1133">Transmembrane helix</keyword>
<sequence length="427" mass="45129">MLPAIAVFVFTLILVIWQPKGLGVGWSAALGAIIALATGVVSLHDIPAVWAIVWNATATFIAVIIISLLLDEAGFFEWAALHVARWANGGGYRLFAFCVLLGAAVSALFANDGAALILTPIVMSMLLALRFSPAATLAFVMAAGFIADTASLPLVVSNLVNIVSADYFGLGFAEYASVMVPVNIASVAATLLVLFLYFRRDIPKQYALDALKVPSEAIHDHATFKVGGWVLLVLLAGLFALEPLGIPISAVAAVCAAILFAVAARGHRISTRRVLREAPWQVVIFSLGMYLVVYGLKNAGLTDMLTHLLDTLAEQGLWSAAIGTGLISALLSSVMNNMPSVLIGALSIQASGAEGLVREAMIYANVIGCDLGPKITPIGSLATLLWLHVLARKGVRITWGYYFKVGLLLTVPVLLITLSALALRLSL</sequence>
<dbReference type="EMBL" id="CP157179">
    <property type="protein sequence ID" value="XBG32349.1"/>
    <property type="molecule type" value="Genomic_DNA"/>
</dbReference>
<keyword evidence="2" id="KW-1003">Cell membrane</keyword>
<evidence type="ECO:0000313" key="7">
    <source>
        <dbReference type="EMBL" id="XBG32349.1"/>
    </source>
</evidence>
<dbReference type="InterPro" id="IPR000802">
    <property type="entry name" value="Arsenical_pump_ArsB"/>
</dbReference>
<comment type="caution">
    <text evidence="6">Lacks conserved residue(s) required for the propagation of feature annotation.</text>
</comment>
<dbReference type="GO" id="GO:0042960">
    <property type="term" value="F:antimonite secondary active transmembrane transporter activity"/>
    <property type="evidence" value="ECO:0007669"/>
    <property type="project" value="TreeGrafter"/>
</dbReference>
<feature type="transmembrane region" description="Helical" evidence="6">
    <location>
        <begin position="139"/>
        <end position="163"/>
    </location>
</feature>
<dbReference type="PANTHER" id="PTHR43302">
    <property type="entry name" value="TRANSPORTER ARSB-RELATED"/>
    <property type="match status" value="1"/>
</dbReference>
<feature type="transmembrane region" description="Helical" evidence="6">
    <location>
        <begin position="47"/>
        <end position="70"/>
    </location>
</feature>
<reference evidence="7" key="2">
    <citation type="submission" date="2024-05" db="EMBL/GenBank/DDBJ databases">
        <authorList>
            <person name="Mellies J."/>
            <person name="Newton I."/>
        </authorList>
    </citation>
    <scope>NUCLEOTIDE SEQUENCE</scope>
    <source>
        <strain evidence="7">13.2</strain>
    </source>
</reference>
<keyword evidence="3 6" id="KW-0812">Transmembrane</keyword>
<dbReference type="PRINTS" id="PR00758">
    <property type="entry name" value="ARSENICPUMP"/>
</dbReference>
<evidence type="ECO:0000256" key="6">
    <source>
        <dbReference type="RuleBase" id="RU004993"/>
    </source>
</evidence>
<dbReference type="Pfam" id="PF02040">
    <property type="entry name" value="ArsB"/>
    <property type="match status" value="1"/>
</dbReference>
<comment type="similarity">
    <text evidence="6">Belongs to the ArsB family.</text>
</comment>
<dbReference type="NCBIfam" id="TIGR00935">
    <property type="entry name" value="2a45"/>
    <property type="match status" value="1"/>
</dbReference>
<feature type="transmembrane region" description="Helical" evidence="6">
    <location>
        <begin position="91"/>
        <end position="109"/>
    </location>
</feature>
<dbReference type="GO" id="GO:0046685">
    <property type="term" value="P:response to arsenic-containing substance"/>
    <property type="evidence" value="ECO:0007669"/>
    <property type="project" value="UniProtKB-KW"/>
</dbReference>
<feature type="transmembrane region" description="Helical" evidence="6">
    <location>
        <begin position="175"/>
        <end position="198"/>
    </location>
</feature>
<keyword evidence="6" id="KW-0813">Transport</keyword>
<evidence type="ECO:0000256" key="5">
    <source>
        <dbReference type="ARBA" id="ARBA00023136"/>
    </source>
</evidence>
<keyword evidence="6" id="KW-0059">Arsenical resistance</keyword>
<organism evidence="7">
    <name type="scientific">Pseudomonas sp. 13.2</name>
    <dbReference type="NCBI Taxonomy" id="3144665"/>
    <lineage>
        <taxon>Bacteria</taxon>
        <taxon>Pseudomonadati</taxon>
        <taxon>Pseudomonadota</taxon>
        <taxon>Gammaproteobacteria</taxon>
        <taxon>Pseudomonadales</taxon>
        <taxon>Pseudomonadaceae</taxon>
        <taxon>Pseudomonas</taxon>
    </lineage>
</organism>
<feature type="transmembrane region" description="Helical" evidence="6">
    <location>
        <begin position="115"/>
        <end position="132"/>
    </location>
</feature>
<keyword evidence="5 6" id="KW-0472">Membrane</keyword>
<feature type="transmembrane region" description="Helical" evidence="6">
    <location>
        <begin position="278"/>
        <end position="296"/>
    </location>
</feature>
<dbReference type="AlphaFoldDB" id="A0AAU7BJ28"/>
<name>A0AAU7BJ28_9PSED</name>
<accession>A0AAU7BJ28</accession>
<evidence type="ECO:0000256" key="3">
    <source>
        <dbReference type="ARBA" id="ARBA00022692"/>
    </source>
</evidence>
<protein>
    <recommendedName>
        <fullName evidence="6">Arsenical pump membrane protein</fullName>
    </recommendedName>
</protein>
<gene>
    <name evidence="7" type="ORF">ABH853_03635</name>
</gene>
<evidence type="ECO:0000256" key="4">
    <source>
        <dbReference type="ARBA" id="ARBA00022989"/>
    </source>
</evidence>
<feature type="transmembrane region" description="Helical" evidence="6">
    <location>
        <begin position="246"/>
        <end position="266"/>
    </location>
</feature>
<dbReference type="NCBIfam" id="NF011980">
    <property type="entry name" value="PRK15445.1"/>
    <property type="match status" value="1"/>
</dbReference>
<comment type="subcellular location">
    <subcellularLocation>
        <location evidence="1 6">Cell membrane</location>
        <topology evidence="1 6">Multi-pass membrane protein</topology>
    </subcellularLocation>
</comment>
<dbReference type="CDD" id="cd01118">
    <property type="entry name" value="ArsB_permease"/>
    <property type="match status" value="1"/>
</dbReference>
<feature type="transmembrane region" description="Helical" evidence="6">
    <location>
        <begin position="222"/>
        <end position="240"/>
    </location>
</feature>
<reference evidence="7" key="1">
    <citation type="journal article" date="2019" name="Microbiol. Resour. Announc.">
        <title>Draft Genome Sequences of Five Environmental Bacterial Isolates That Degrade Polyethylene Terephthalate Plastic.</title>
        <authorList>
            <person name="Leon-Zayas R."/>
            <person name="Roberts C."/>
            <person name="Vague M."/>
            <person name="Mellies J.L."/>
        </authorList>
    </citation>
    <scope>NUCLEOTIDE SEQUENCE</scope>
    <source>
        <strain evidence="7">13.2</strain>
    </source>
</reference>
<proteinExistence type="inferred from homology"/>
<comment type="function">
    <text evidence="6">Involved in arsenical resistance. Thought to form the channel of an arsenite pump.</text>
</comment>
<dbReference type="GO" id="GO:0008490">
    <property type="term" value="F:arsenite secondary active transmembrane transporter activity"/>
    <property type="evidence" value="ECO:0007669"/>
    <property type="project" value="TreeGrafter"/>
</dbReference>
<evidence type="ECO:0000256" key="2">
    <source>
        <dbReference type="ARBA" id="ARBA00022475"/>
    </source>
</evidence>